<dbReference type="PANTHER" id="PTHR38011">
    <property type="entry name" value="DIHYDROFOLATE REDUCTASE FAMILY PROTEIN (AFU_ORTHOLOGUE AFUA_8G06820)"/>
    <property type="match status" value="1"/>
</dbReference>
<dbReference type="Gene3D" id="3.40.430.10">
    <property type="entry name" value="Dihydrofolate Reductase, subunit A"/>
    <property type="match status" value="1"/>
</dbReference>
<comment type="cofactor">
    <cofactor evidence="13 16">
        <name>Zn(2+)</name>
        <dbReference type="ChEBI" id="CHEBI:29105"/>
    </cofactor>
    <text evidence="13 16">Binds 1 zinc ion.</text>
</comment>
<feature type="binding site" evidence="15">
    <location>
        <position position="217"/>
    </location>
    <ligand>
        <name>substrate</name>
    </ligand>
</feature>
<dbReference type="InterPro" id="IPR016193">
    <property type="entry name" value="Cytidine_deaminase-like"/>
</dbReference>
<dbReference type="Pfam" id="PF00383">
    <property type="entry name" value="dCMP_cyt_deam_1"/>
    <property type="match status" value="1"/>
</dbReference>
<feature type="binding site" evidence="15">
    <location>
        <position position="206"/>
    </location>
    <ligand>
        <name>substrate</name>
    </ligand>
</feature>
<feature type="binding site" evidence="16">
    <location>
        <position position="94"/>
    </location>
    <ligand>
        <name>Zn(2+)</name>
        <dbReference type="ChEBI" id="CHEBI:29105"/>
        <note>catalytic</note>
    </ligand>
</feature>
<dbReference type="SUPFAM" id="SSF53597">
    <property type="entry name" value="Dihydrofolate reductase-like"/>
    <property type="match status" value="1"/>
</dbReference>
<keyword evidence="8 13" id="KW-0378">Hydrolase</keyword>
<feature type="binding site" evidence="15">
    <location>
        <begin position="323"/>
        <end position="329"/>
    </location>
    <ligand>
        <name>NADP(+)</name>
        <dbReference type="ChEBI" id="CHEBI:58349"/>
    </ligand>
</feature>
<comment type="function">
    <text evidence="1 13">Converts 2,5-diamino-6-(ribosylamino)-4(3h)-pyrimidinone 5'-phosphate into 5-amino-6-(ribosylamino)-2,4(1h,3h)-pyrimidinedione 5'-phosphate.</text>
</comment>
<comment type="catalytic activity">
    <reaction evidence="13">
        <text>2,5-diamino-6-hydroxy-4-(5-phosphoribosylamino)-pyrimidine + H2O + H(+) = 5-amino-6-(5-phospho-D-ribosylamino)uracil + NH4(+)</text>
        <dbReference type="Rhea" id="RHEA:21868"/>
        <dbReference type="ChEBI" id="CHEBI:15377"/>
        <dbReference type="ChEBI" id="CHEBI:15378"/>
        <dbReference type="ChEBI" id="CHEBI:28938"/>
        <dbReference type="ChEBI" id="CHEBI:58453"/>
        <dbReference type="ChEBI" id="CHEBI:58614"/>
        <dbReference type="EC" id="3.5.4.26"/>
    </reaction>
</comment>
<sequence>MISSRADNDRVRDRGFMAEAIQLARRGLYSTDPNPRVGCLLVKDDRIVGRGWHRYAGEAHAEVDALAQAGSAARDATAYVTLEPCCHYGRTPPCSRALIEAGIARVVIATADANPQVAGQGIAQLQAAGIETSLGLLEAEAAALNAGFLRRMRGDRPFVRVKIAASVDGRTAMQSGESQWITAGPARADVQRLRARSSAIITGIGTLLEDNPSLTVRPSEMGDLDENASPRTQPCRIVLDSGLRTPPVAKMLQAEGRTVILCRQSNPSASEDAGKSERRTMLEAAGAEVTELPGRAGESGLTWPAIVEWLQAQPFNEVLIEAGATVAGSAITAGIVDELWLYQAPTLLGSRGRPLAELPFDHMAQQQRLTVLDRRQLGADTRTIFSLRASA</sequence>
<gene>
    <name evidence="18" type="primary">ribD</name>
    <name evidence="18" type="ORF">soil367_03545</name>
</gene>
<dbReference type="RefSeq" id="WP_136546960.1">
    <property type="nucleotide sequence ID" value="NZ_CP031093.1"/>
</dbReference>
<dbReference type="FunFam" id="3.40.140.10:FF:000025">
    <property type="entry name" value="Riboflavin biosynthesis protein RibD"/>
    <property type="match status" value="1"/>
</dbReference>
<feature type="binding site" evidence="15">
    <location>
        <position position="180"/>
    </location>
    <ligand>
        <name>NADP(+)</name>
        <dbReference type="ChEBI" id="CHEBI:58349"/>
    </ligand>
</feature>
<dbReference type="InterPro" id="IPR024072">
    <property type="entry name" value="DHFR-like_dom_sf"/>
</dbReference>
<dbReference type="PIRSF" id="PIRSF006769">
    <property type="entry name" value="RibD"/>
    <property type="match status" value="1"/>
</dbReference>
<dbReference type="KEGG" id="hmi:soil367_03545"/>
<feature type="binding site" evidence="15">
    <location>
        <position position="194"/>
    </location>
    <ligand>
        <name>substrate</name>
    </ligand>
</feature>
<dbReference type="InterPro" id="IPR011549">
    <property type="entry name" value="RibD_C"/>
</dbReference>
<keyword evidence="6 13" id="KW-0686">Riboflavin biosynthesis</keyword>
<dbReference type="InterPro" id="IPR004794">
    <property type="entry name" value="Eubact_RibD"/>
</dbReference>
<dbReference type="GO" id="GO:0008703">
    <property type="term" value="F:5-amino-6-(5-phosphoribosylamino)uracil reductase activity"/>
    <property type="evidence" value="ECO:0007669"/>
    <property type="project" value="UniProtKB-EC"/>
</dbReference>
<dbReference type="GO" id="GO:0008270">
    <property type="term" value="F:zinc ion binding"/>
    <property type="evidence" value="ECO:0007669"/>
    <property type="project" value="InterPro"/>
</dbReference>
<dbReference type="InterPro" id="IPR002734">
    <property type="entry name" value="RibDG_C"/>
</dbReference>
<dbReference type="Pfam" id="PF01872">
    <property type="entry name" value="RibD_C"/>
    <property type="match status" value="1"/>
</dbReference>
<organism evidence="18 19">
    <name type="scientific">Hydrocarboniclastica marina</name>
    <dbReference type="NCBI Taxonomy" id="2259620"/>
    <lineage>
        <taxon>Bacteria</taxon>
        <taxon>Pseudomonadati</taxon>
        <taxon>Pseudomonadota</taxon>
        <taxon>Gammaproteobacteria</taxon>
        <taxon>Alteromonadales</taxon>
        <taxon>Alteromonadaceae</taxon>
        <taxon>Hydrocarboniclastica</taxon>
    </lineage>
</organism>
<feature type="binding site" evidence="15">
    <location>
        <position position="214"/>
    </location>
    <ligand>
        <name>substrate</name>
    </ligand>
</feature>
<evidence type="ECO:0000256" key="12">
    <source>
        <dbReference type="ARBA" id="ARBA00023268"/>
    </source>
</evidence>
<evidence type="ECO:0000256" key="10">
    <source>
        <dbReference type="ARBA" id="ARBA00022857"/>
    </source>
</evidence>
<protein>
    <recommendedName>
        <fullName evidence="13">Riboflavin biosynthesis protein RibD</fullName>
    </recommendedName>
    <domain>
        <recommendedName>
            <fullName evidence="13">Diaminohydroxyphosphoribosylaminopyrimidine deaminase</fullName>
            <shortName evidence="13">DRAP deaminase</shortName>
            <ecNumber evidence="13">3.5.4.26</ecNumber>
        </recommendedName>
        <alternativeName>
            <fullName evidence="13">Riboflavin-specific deaminase</fullName>
        </alternativeName>
    </domain>
    <domain>
        <recommendedName>
            <fullName evidence="13">5-amino-6-(5-phosphoribosylamino)uracil reductase</fullName>
            <ecNumber evidence="13">1.1.1.193</ecNumber>
        </recommendedName>
        <alternativeName>
            <fullName evidence="13">HTP reductase</fullName>
        </alternativeName>
    </domain>
</protein>
<name>A0A4P7XH22_9ALTE</name>
<evidence type="ECO:0000256" key="6">
    <source>
        <dbReference type="ARBA" id="ARBA00022619"/>
    </source>
</evidence>
<keyword evidence="7 13" id="KW-0479">Metal-binding</keyword>
<dbReference type="NCBIfam" id="TIGR00326">
    <property type="entry name" value="eubact_ribD"/>
    <property type="match status" value="1"/>
</dbReference>
<evidence type="ECO:0000256" key="9">
    <source>
        <dbReference type="ARBA" id="ARBA00022833"/>
    </source>
</evidence>
<evidence type="ECO:0000256" key="4">
    <source>
        <dbReference type="ARBA" id="ARBA00005259"/>
    </source>
</evidence>
<dbReference type="GO" id="GO:0008835">
    <property type="term" value="F:diaminohydroxyphosphoribosylaminopyrimidine deaminase activity"/>
    <property type="evidence" value="ECO:0007669"/>
    <property type="project" value="UniProtKB-EC"/>
</dbReference>
<keyword evidence="12" id="KW-0511">Multifunctional enzyme</keyword>
<feature type="binding site" evidence="16">
    <location>
        <position position="60"/>
    </location>
    <ligand>
        <name>Zn(2+)</name>
        <dbReference type="ChEBI" id="CHEBI:29105"/>
        <note>catalytic</note>
    </ligand>
</feature>
<reference evidence="18 19" key="1">
    <citation type="submission" date="2018-07" db="EMBL/GenBank/DDBJ databases">
        <title>Marsedoiliclastica nanhaica gen. nov. sp. nov., a novel marine hydrocarbonoclastic bacterium isolated from an in-situ enriched hydrocarbon-degrading consortium in deep-sea sediment.</title>
        <authorList>
            <person name="Dong C."/>
            <person name="Ma T."/>
            <person name="Liu R."/>
            <person name="Shao Z."/>
        </authorList>
    </citation>
    <scope>NUCLEOTIDE SEQUENCE [LARGE SCALE GENOMIC DNA]</scope>
    <source>
        <strain evidence="19">soil36-7</strain>
    </source>
</reference>
<dbReference type="EC" id="3.5.4.26" evidence="13"/>
<dbReference type="InterPro" id="IPR050765">
    <property type="entry name" value="Riboflavin_Biosynth_HTPR"/>
</dbReference>
<comment type="similarity">
    <text evidence="4 13">In the N-terminal section; belongs to the cytidine and deoxycytidylate deaminase family.</text>
</comment>
<dbReference type="Gene3D" id="3.40.140.10">
    <property type="entry name" value="Cytidine Deaminase, domain 2"/>
    <property type="match status" value="1"/>
</dbReference>
<accession>A0A4P7XH22</accession>
<dbReference type="Proteomes" id="UP000298049">
    <property type="component" value="Chromosome"/>
</dbReference>
<evidence type="ECO:0000256" key="3">
    <source>
        <dbReference type="ARBA" id="ARBA00004910"/>
    </source>
</evidence>
<dbReference type="OrthoDB" id="9800865at2"/>
<keyword evidence="19" id="KW-1185">Reference proteome</keyword>
<feature type="binding site" evidence="15">
    <location>
        <position position="164"/>
    </location>
    <ligand>
        <name>NADP(+)</name>
        <dbReference type="ChEBI" id="CHEBI:58349"/>
    </ligand>
</feature>
<evidence type="ECO:0000256" key="7">
    <source>
        <dbReference type="ARBA" id="ARBA00022723"/>
    </source>
</evidence>
<feature type="domain" description="CMP/dCMP-type deaminase" evidence="17">
    <location>
        <begin position="11"/>
        <end position="133"/>
    </location>
</feature>
<dbReference type="UniPathway" id="UPA00275">
    <property type="reaction ID" value="UER00401"/>
</dbReference>
<evidence type="ECO:0000256" key="16">
    <source>
        <dbReference type="PIRSR" id="PIRSR006769-3"/>
    </source>
</evidence>
<evidence type="ECO:0000256" key="8">
    <source>
        <dbReference type="ARBA" id="ARBA00022801"/>
    </source>
</evidence>
<comment type="similarity">
    <text evidence="5 13">In the C-terminal section; belongs to the HTP reductase family.</text>
</comment>
<evidence type="ECO:0000256" key="11">
    <source>
        <dbReference type="ARBA" id="ARBA00023002"/>
    </source>
</evidence>
<feature type="binding site" evidence="15">
    <location>
        <position position="241"/>
    </location>
    <ligand>
        <name>NADP(+)</name>
        <dbReference type="ChEBI" id="CHEBI:58349"/>
    </ligand>
</feature>
<evidence type="ECO:0000256" key="1">
    <source>
        <dbReference type="ARBA" id="ARBA00002151"/>
    </source>
</evidence>
<dbReference type="NCBIfam" id="TIGR00227">
    <property type="entry name" value="ribD_Cterm"/>
    <property type="match status" value="1"/>
</dbReference>
<evidence type="ECO:0000313" key="18">
    <source>
        <dbReference type="EMBL" id="QCF25087.1"/>
    </source>
</evidence>
<dbReference type="InterPro" id="IPR002125">
    <property type="entry name" value="CMP_dCMP_dom"/>
</dbReference>
<evidence type="ECO:0000256" key="13">
    <source>
        <dbReference type="PIRNR" id="PIRNR006769"/>
    </source>
</evidence>
<evidence type="ECO:0000313" key="19">
    <source>
        <dbReference type="Proteomes" id="UP000298049"/>
    </source>
</evidence>
<dbReference type="GO" id="GO:0009231">
    <property type="term" value="P:riboflavin biosynthetic process"/>
    <property type="evidence" value="ECO:0007669"/>
    <property type="project" value="UniProtKB-UniPathway"/>
</dbReference>
<dbReference type="PROSITE" id="PS00903">
    <property type="entry name" value="CYT_DCMP_DEAMINASES_1"/>
    <property type="match status" value="1"/>
</dbReference>
<evidence type="ECO:0000256" key="14">
    <source>
        <dbReference type="PIRSR" id="PIRSR006769-1"/>
    </source>
</evidence>
<evidence type="ECO:0000256" key="15">
    <source>
        <dbReference type="PIRSR" id="PIRSR006769-2"/>
    </source>
</evidence>
<evidence type="ECO:0000259" key="17">
    <source>
        <dbReference type="PROSITE" id="PS51747"/>
    </source>
</evidence>
<dbReference type="EC" id="1.1.1.193" evidence="13"/>
<evidence type="ECO:0000256" key="5">
    <source>
        <dbReference type="ARBA" id="ARBA00007417"/>
    </source>
</evidence>
<evidence type="ECO:0000256" key="2">
    <source>
        <dbReference type="ARBA" id="ARBA00004882"/>
    </source>
</evidence>
<feature type="active site" description="Proton donor" evidence="14">
    <location>
        <position position="62"/>
    </location>
</feature>
<feature type="binding site" evidence="16">
    <location>
        <position position="85"/>
    </location>
    <ligand>
        <name>Zn(2+)</name>
        <dbReference type="ChEBI" id="CHEBI:29105"/>
        <note>catalytic</note>
    </ligand>
</feature>
<feature type="binding site" evidence="15">
    <location>
        <position position="321"/>
    </location>
    <ligand>
        <name>substrate</name>
    </ligand>
</feature>
<dbReference type="PANTHER" id="PTHR38011:SF7">
    <property type="entry name" value="2,5-DIAMINO-6-RIBOSYLAMINO-4(3H)-PYRIMIDINONE 5'-PHOSPHATE REDUCTASE"/>
    <property type="match status" value="1"/>
</dbReference>
<feature type="binding site" evidence="15">
    <location>
        <position position="210"/>
    </location>
    <ligand>
        <name>NADP(+)</name>
        <dbReference type="ChEBI" id="CHEBI:58349"/>
    </ligand>
</feature>
<comment type="catalytic activity">
    <reaction evidence="13">
        <text>5-amino-6-(5-phospho-D-ribitylamino)uracil + NADP(+) = 5-amino-6-(5-phospho-D-ribosylamino)uracil + NADPH + H(+)</text>
        <dbReference type="Rhea" id="RHEA:17845"/>
        <dbReference type="ChEBI" id="CHEBI:15378"/>
        <dbReference type="ChEBI" id="CHEBI:57783"/>
        <dbReference type="ChEBI" id="CHEBI:58349"/>
        <dbReference type="ChEBI" id="CHEBI:58421"/>
        <dbReference type="ChEBI" id="CHEBI:58453"/>
        <dbReference type="EC" id="1.1.1.193"/>
    </reaction>
</comment>
<keyword evidence="11 13" id="KW-0560">Oxidoreductase</keyword>
<feature type="binding site" evidence="15">
    <location>
        <position position="178"/>
    </location>
    <ligand>
        <name>substrate</name>
    </ligand>
</feature>
<dbReference type="CDD" id="cd01284">
    <property type="entry name" value="Riboflavin_deaminase-reductase"/>
    <property type="match status" value="1"/>
</dbReference>
<dbReference type="SUPFAM" id="SSF53927">
    <property type="entry name" value="Cytidine deaminase-like"/>
    <property type="match status" value="1"/>
</dbReference>
<keyword evidence="9 13" id="KW-0862">Zinc</keyword>
<comment type="pathway">
    <text evidence="2 13">Cofactor biosynthesis; riboflavin biosynthesis; 5-amino-6-(D-ribitylamino)uracil from GTP: step 2/4.</text>
</comment>
<dbReference type="AlphaFoldDB" id="A0A4P7XH22"/>
<proteinExistence type="inferred from homology"/>
<dbReference type="EMBL" id="CP031093">
    <property type="protein sequence ID" value="QCF25087.1"/>
    <property type="molecule type" value="Genomic_DNA"/>
</dbReference>
<dbReference type="GO" id="GO:0050661">
    <property type="term" value="F:NADP binding"/>
    <property type="evidence" value="ECO:0007669"/>
    <property type="project" value="InterPro"/>
</dbReference>
<dbReference type="PROSITE" id="PS51747">
    <property type="entry name" value="CYT_DCMP_DEAMINASES_2"/>
    <property type="match status" value="1"/>
</dbReference>
<comment type="pathway">
    <text evidence="3 13">Cofactor biosynthesis; riboflavin biosynthesis; 5-amino-6-(D-ribitylamino)uracil from GTP: step 3/4.</text>
</comment>
<dbReference type="InterPro" id="IPR016192">
    <property type="entry name" value="APOBEC/CMP_deaminase_Zn-bd"/>
</dbReference>
<keyword evidence="10 13" id="KW-0521">NADP</keyword>